<protein>
    <submittedName>
        <fullName evidence="8">Granzyme B(G,H)-like</fullName>
    </submittedName>
</protein>
<evidence type="ECO:0000256" key="4">
    <source>
        <dbReference type="ARBA" id="ARBA00022825"/>
    </source>
</evidence>
<dbReference type="GO" id="GO:0004252">
    <property type="term" value="F:serine-type endopeptidase activity"/>
    <property type="evidence" value="ECO:0007669"/>
    <property type="project" value="InterPro"/>
</dbReference>
<dbReference type="PROSITE" id="PS50240">
    <property type="entry name" value="TRYPSIN_DOM"/>
    <property type="match status" value="1"/>
</dbReference>
<sequence length="262" mass="29818">MYCTHVLTIFAMTTSSIMITGGLESGIVGGKEVKPHSRPYMASLQYRRQHTCGGMLIRDDYVLTSGHCLNKNLEVVLGAHNISQNEDSQQTIQVDKYIRHPKYENGRFIYDIMLLKLKTKAVRNEFVDFIELPKNNKNMPAHVECSIAGWGMTKPGGRVSDALQEVGLKLQFSFECKNKWKDHFNSEKMICSLSDGKRAFCQGDSGSPLFCDSKLKGMAAYTYTDDCTSKKYPEVYMKISAFLPWIKKNINYHFHMECHKNG</sequence>
<dbReference type="Gene3D" id="2.40.10.10">
    <property type="entry name" value="Trypsin-like serine proteases"/>
    <property type="match status" value="2"/>
</dbReference>
<evidence type="ECO:0000313" key="9">
    <source>
        <dbReference type="Proteomes" id="UP000472270"/>
    </source>
</evidence>
<dbReference type="FunFam" id="2.40.10.10:FF:000120">
    <property type="entry name" value="Putative serine protease"/>
    <property type="match status" value="1"/>
</dbReference>
<gene>
    <name evidence="8" type="primary">LOC107731741</name>
</gene>
<feature type="signal peptide" evidence="6">
    <location>
        <begin position="1"/>
        <end position="22"/>
    </location>
</feature>
<organism evidence="8 9">
    <name type="scientific">Sinocyclocheilus rhinocerous</name>
    <dbReference type="NCBI Taxonomy" id="307959"/>
    <lineage>
        <taxon>Eukaryota</taxon>
        <taxon>Metazoa</taxon>
        <taxon>Chordata</taxon>
        <taxon>Craniata</taxon>
        <taxon>Vertebrata</taxon>
        <taxon>Euteleostomi</taxon>
        <taxon>Actinopterygii</taxon>
        <taxon>Neopterygii</taxon>
        <taxon>Teleostei</taxon>
        <taxon>Ostariophysi</taxon>
        <taxon>Cypriniformes</taxon>
        <taxon>Cyprinidae</taxon>
        <taxon>Cyprininae</taxon>
        <taxon>Sinocyclocheilus</taxon>
    </lineage>
</organism>
<dbReference type="Pfam" id="PF00089">
    <property type="entry name" value="Trypsin"/>
    <property type="match status" value="1"/>
</dbReference>
<dbReference type="GO" id="GO:0006508">
    <property type="term" value="P:proteolysis"/>
    <property type="evidence" value="ECO:0007669"/>
    <property type="project" value="UniProtKB-KW"/>
</dbReference>
<dbReference type="InterPro" id="IPR001314">
    <property type="entry name" value="Peptidase_S1A"/>
</dbReference>
<keyword evidence="1" id="KW-0645">Protease</keyword>
<dbReference type="PRINTS" id="PR00722">
    <property type="entry name" value="CHYMOTRYPSIN"/>
</dbReference>
<dbReference type="InterPro" id="IPR001254">
    <property type="entry name" value="Trypsin_dom"/>
</dbReference>
<evidence type="ECO:0000256" key="1">
    <source>
        <dbReference type="ARBA" id="ARBA00022670"/>
    </source>
</evidence>
<dbReference type="PANTHER" id="PTHR24271">
    <property type="entry name" value="KALLIKREIN-RELATED"/>
    <property type="match status" value="1"/>
</dbReference>
<name>A0A673MR17_9TELE</name>
<feature type="chain" id="PRO_5025412583" evidence="6">
    <location>
        <begin position="23"/>
        <end position="262"/>
    </location>
</feature>
<reference evidence="8" key="1">
    <citation type="submission" date="2025-08" db="UniProtKB">
        <authorList>
            <consortium name="Ensembl"/>
        </authorList>
    </citation>
    <scope>IDENTIFICATION</scope>
</reference>
<dbReference type="AlphaFoldDB" id="A0A673MR17"/>
<dbReference type="InterPro" id="IPR009003">
    <property type="entry name" value="Peptidase_S1_PA"/>
</dbReference>
<dbReference type="CDD" id="cd00190">
    <property type="entry name" value="Tryp_SPc"/>
    <property type="match status" value="1"/>
</dbReference>
<evidence type="ECO:0000256" key="5">
    <source>
        <dbReference type="ARBA" id="ARBA00023157"/>
    </source>
</evidence>
<keyword evidence="9" id="KW-1185">Reference proteome</keyword>
<keyword evidence="2 6" id="KW-0732">Signal</keyword>
<accession>A0A673MR17</accession>
<keyword evidence="5" id="KW-1015">Disulfide bond</keyword>
<proteinExistence type="predicted"/>
<evidence type="ECO:0000259" key="7">
    <source>
        <dbReference type="PROSITE" id="PS50240"/>
    </source>
</evidence>
<evidence type="ECO:0000256" key="3">
    <source>
        <dbReference type="ARBA" id="ARBA00022801"/>
    </source>
</evidence>
<dbReference type="Ensembl" id="ENSSRHT00000095669.1">
    <property type="protein sequence ID" value="ENSSRHP00000093150.1"/>
    <property type="gene ID" value="ENSSRHG00000045897.1"/>
</dbReference>
<dbReference type="Proteomes" id="UP000472270">
    <property type="component" value="Unassembled WGS sequence"/>
</dbReference>
<keyword evidence="3" id="KW-0378">Hydrolase</keyword>
<dbReference type="SMART" id="SM00020">
    <property type="entry name" value="Tryp_SPc"/>
    <property type="match status" value="1"/>
</dbReference>
<dbReference type="PANTHER" id="PTHR24271:SF80">
    <property type="entry name" value="GRANZYME 3, TANDEM DUPLICATE 1-RELATED"/>
    <property type="match status" value="1"/>
</dbReference>
<keyword evidence="4" id="KW-0720">Serine protease</keyword>
<evidence type="ECO:0000256" key="6">
    <source>
        <dbReference type="SAM" id="SignalP"/>
    </source>
</evidence>
<dbReference type="InterPro" id="IPR043504">
    <property type="entry name" value="Peptidase_S1_PA_chymotrypsin"/>
</dbReference>
<feature type="domain" description="Peptidase S1" evidence="7">
    <location>
        <begin position="27"/>
        <end position="251"/>
    </location>
</feature>
<dbReference type="SUPFAM" id="SSF50494">
    <property type="entry name" value="Trypsin-like serine proteases"/>
    <property type="match status" value="1"/>
</dbReference>
<evidence type="ECO:0000313" key="8">
    <source>
        <dbReference type="Ensembl" id="ENSSRHP00000093150.1"/>
    </source>
</evidence>
<reference evidence="8" key="2">
    <citation type="submission" date="2025-09" db="UniProtKB">
        <authorList>
            <consortium name="Ensembl"/>
        </authorList>
    </citation>
    <scope>IDENTIFICATION</scope>
</reference>
<evidence type="ECO:0000256" key="2">
    <source>
        <dbReference type="ARBA" id="ARBA00022729"/>
    </source>
</evidence>